<feature type="compositionally biased region" description="Polar residues" evidence="1">
    <location>
        <begin position="771"/>
        <end position="784"/>
    </location>
</feature>
<dbReference type="Proteomes" id="UP000199681">
    <property type="component" value="Unassembled WGS sequence"/>
</dbReference>
<reference evidence="3 4" key="1">
    <citation type="submission" date="2016-10" db="EMBL/GenBank/DDBJ databases">
        <authorList>
            <person name="Varghese N."/>
            <person name="Submissions S."/>
        </authorList>
    </citation>
    <scope>NUCLEOTIDE SEQUENCE [LARGE SCALE GENOMIC DNA]</scope>
    <source>
        <strain evidence="3 4">GMCC 1.11211</strain>
    </source>
</reference>
<feature type="domain" description="HTH luxR-type" evidence="2">
    <location>
        <begin position="799"/>
        <end position="856"/>
    </location>
</feature>
<accession>A0ABY1EHC6</accession>
<dbReference type="SMART" id="SM00421">
    <property type="entry name" value="HTH_LUXR"/>
    <property type="match status" value="1"/>
</dbReference>
<dbReference type="InterPro" id="IPR027417">
    <property type="entry name" value="P-loop_NTPase"/>
</dbReference>
<dbReference type="InterPro" id="IPR016032">
    <property type="entry name" value="Sig_transdc_resp-reg_C-effctor"/>
</dbReference>
<feature type="region of interest" description="Disordered" evidence="1">
    <location>
        <begin position="764"/>
        <end position="786"/>
    </location>
</feature>
<comment type="caution">
    <text evidence="3">The sequence shown here is derived from an EMBL/GenBank/DDBJ whole genome shotgun (WGS) entry which is preliminary data.</text>
</comment>
<proteinExistence type="predicted"/>
<dbReference type="Pfam" id="PF00196">
    <property type="entry name" value="GerE"/>
    <property type="match status" value="1"/>
</dbReference>
<dbReference type="SUPFAM" id="SSF52540">
    <property type="entry name" value="P-loop containing nucleoside triphosphate hydrolases"/>
    <property type="match status" value="1"/>
</dbReference>
<organism evidence="3 4">
    <name type="scientific">Cryobacterium levicorallinum</name>
    <dbReference type="NCBI Taxonomy" id="995038"/>
    <lineage>
        <taxon>Bacteria</taxon>
        <taxon>Bacillati</taxon>
        <taxon>Actinomycetota</taxon>
        <taxon>Actinomycetes</taxon>
        <taxon>Micrococcales</taxon>
        <taxon>Microbacteriaceae</taxon>
        <taxon>Cryobacterium</taxon>
    </lineage>
</organism>
<keyword evidence="4" id="KW-1185">Reference proteome</keyword>
<evidence type="ECO:0000313" key="4">
    <source>
        <dbReference type="Proteomes" id="UP000199681"/>
    </source>
</evidence>
<evidence type="ECO:0000259" key="2">
    <source>
        <dbReference type="SMART" id="SM00421"/>
    </source>
</evidence>
<evidence type="ECO:0000313" key="3">
    <source>
        <dbReference type="EMBL" id="SFH86115.1"/>
    </source>
</evidence>
<dbReference type="PRINTS" id="PR00038">
    <property type="entry name" value="HTHLUXR"/>
</dbReference>
<dbReference type="Gene3D" id="1.10.10.10">
    <property type="entry name" value="Winged helix-like DNA-binding domain superfamily/Winged helix DNA-binding domain"/>
    <property type="match status" value="1"/>
</dbReference>
<evidence type="ECO:0000256" key="1">
    <source>
        <dbReference type="SAM" id="MobiDB-lite"/>
    </source>
</evidence>
<dbReference type="InterPro" id="IPR000792">
    <property type="entry name" value="Tscrpt_reg_LuxR_C"/>
</dbReference>
<dbReference type="InterPro" id="IPR036388">
    <property type="entry name" value="WH-like_DNA-bd_sf"/>
</dbReference>
<sequence length="876" mass="92893">MPVDAPATVGRNARGIADIVQSGRSVVIFGPPGYGKSQLLGSVTTILRTDGGDPVEIAATALSHTVPFGSISNGSNLRLALALGGTEPVTATRLLKYARDHGQCERPVISVDDAHLLDAQTMDCLYLLAAGGEVVLLVASDLLATGLTTETDSITVRLVDELWVKGCADRVDMEALTPAESSALVTHFAPTGQFERGARALLHARSGGSRMLLRELTAEVMRQQQPPDDQELVSFSRFPPSRRILDVVSHQLRGLTPHQFAVLALIGRLDGISYSHATLLCRPVALRDLLRRGFLHRLPAGLLHAPTMFSDGALADCEPDLLRNMTAQIVDLLLLDRTHGGVTTPAESLVIADSWTTSVALRPEVLDAVPAETVADILLVAARRSRTRGLTDQSLLLAGLARQLEPALSSMIEYSRALAGDGRPAAARAELVDAEQYLRTPADGALLLRWLRELATFGVMTGADFAKLRARAAGWFVGDPIMVGELAFIGLTETVQNRQWAIAAARGERLARTADYDTVTRIHAACLTGLSLAHQGRPADALRLVDLATSLNERDRVPRASDVYSAEGLALEIFHTGAAIRCLTGSDRTVALGEVNEWIASAIQMGDLGSLALLGFVGGELDRPAGNGSAQPNRWQPWLQCLRASSLARLGLMAAASAARRSSADRFDLGFLLSSGTDSAQLLAVYLYETAGNRSPVIRSWLIEILVQLGQPAGHVTRLLAERDGETDARDASISSAPVATAHVGGTPVTGAAVSDAPVGTTSVSHVGSSIPNGAATQPASVPTDSGERAESFVAFAGAYLLTGREKEITILAERGLTNRQIATALYVSVRTVESHLYQARVKTGQSPRAGRAPLAVLIPEDSSTDLNDEITDSVA</sequence>
<dbReference type="CDD" id="cd06170">
    <property type="entry name" value="LuxR_C_like"/>
    <property type="match status" value="1"/>
</dbReference>
<gene>
    <name evidence="3" type="ORF">SAMN05216274_11830</name>
</gene>
<name>A0ABY1EHC6_9MICO</name>
<dbReference type="EMBL" id="FOPW01000018">
    <property type="protein sequence ID" value="SFH86115.1"/>
    <property type="molecule type" value="Genomic_DNA"/>
</dbReference>
<protein>
    <submittedName>
        <fullName evidence="3">Regulatory protein, luxR family</fullName>
    </submittedName>
</protein>
<dbReference type="SUPFAM" id="SSF46894">
    <property type="entry name" value="C-terminal effector domain of the bipartite response regulators"/>
    <property type="match status" value="1"/>
</dbReference>